<protein>
    <submittedName>
        <fullName evidence="1">DUF3750 domain-containing protein</fullName>
    </submittedName>
</protein>
<reference evidence="1 2" key="1">
    <citation type="submission" date="2024-01" db="EMBL/GenBank/DDBJ databases">
        <title>New evidence supports the origin of RcGTA from prophage.</title>
        <authorList>
            <person name="Xu Y."/>
            <person name="Liu B."/>
            <person name="Chen F."/>
        </authorList>
    </citation>
    <scope>NUCLEOTIDE SEQUENCE [LARGE SCALE GENOMIC DNA]</scope>
    <source>
        <strain evidence="1 2">CBW1107-2</strain>
    </source>
</reference>
<gene>
    <name evidence="1" type="ORF">V1479_08845</name>
</gene>
<dbReference type="RefSeq" id="WP_368802582.1">
    <property type="nucleotide sequence ID" value="NZ_JAZHFV010000002.1"/>
</dbReference>
<dbReference type="EMBL" id="JAZHFV010000002">
    <property type="protein sequence ID" value="MEX4007409.1"/>
    <property type="molecule type" value="Genomic_DNA"/>
</dbReference>
<sequence length="249" mass="26906">MFQILKGTFAVFVVVFLLPVAATSAWWAMLDRPASWHAANWQSSGVLPPAQAAGAAIHVLAARTGGLKGALAVHSWIVIKRPGEANYERYDKVGWGMPIRRNGYPADAHWYSNRPFFVHSITGEEAERLIPQVEAAIADYPWRNNGDYRIWPGPNSNSFVAHVLREVPGIGIRLPPNATGRDYAPGFASVRLAPDRRDLHVTLGGLAGFALGARSGLEVHLLGVVAGVDFVNPALKVPALGSVGIAHLW</sequence>
<name>A0ABV3WTK7_9HYPH</name>
<organism evidence="1 2">
    <name type="scientific">Neoaquamicrobium sediminum</name>
    <dbReference type="NCBI Taxonomy" id="1849104"/>
    <lineage>
        <taxon>Bacteria</taxon>
        <taxon>Pseudomonadati</taxon>
        <taxon>Pseudomonadota</taxon>
        <taxon>Alphaproteobacteria</taxon>
        <taxon>Hyphomicrobiales</taxon>
        <taxon>Phyllobacteriaceae</taxon>
        <taxon>Neoaquamicrobium</taxon>
    </lineage>
</organism>
<evidence type="ECO:0000313" key="2">
    <source>
        <dbReference type="Proteomes" id="UP001559025"/>
    </source>
</evidence>
<keyword evidence="2" id="KW-1185">Reference proteome</keyword>
<dbReference type="Pfam" id="PF12570">
    <property type="entry name" value="DUF3750"/>
    <property type="match status" value="1"/>
</dbReference>
<dbReference type="InterPro" id="IPR022224">
    <property type="entry name" value="DUF3750"/>
</dbReference>
<comment type="caution">
    <text evidence="1">The sequence shown here is derived from an EMBL/GenBank/DDBJ whole genome shotgun (WGS) entry which is preliminary data.</text>
</comment>
<accession>A0ABV3WTK7</accession>
<evidence type="ECO:0000313" key="1">
    <source>
        <dbReference type="EMBL" id="MEX4007409.1"/>
    </source>
</evidence>
<proteinExistence type="predicted"/>
<dbReference type="Proteomes" id="UP001559025">
    <property type="component" value="Unassembled WGS sequence"/>
</dbReference>